<evidence type="ECO:0000256" key="1">
    <source>
        <dbReference type="ARBA" id="ARBA00006654"/>
    </source>
</evidence>
<dbReference type="InterPro" id="IPR036907">
    <property type="entry name" value="5'-Nucleotdase_C_sf"/>
</dbReference>
<dbReference type="Pfam" id="PF02872">
    <property type="entry name" value="5_nucleotid_C"/>
    <property type="match status" value="1"/>
</dbReference>
<keyword evidence="2" id="KW-0732">Signal</keyword>
<dbReference type="InterPro" id="IPR006179">
    <property type="entry name" value="5_nucleotidase/apyrase"/>
</dbReference>
<evidence type="ECO:0000256" key="4">
    <source>
        <dbReference type="SAM" id="MobiDB-lite"/>
    </source>
</evidence>
<dbReference type="Gene3D" id="3.60.21.10">
    <property type="match status" value="1"/>
</dbReference>
<proteinExistence type="inferred from homology"/>
<name>A0ABR0K628_9EURO</name>
<dbReference type="EMBL" id="JAVRRG010000083">
    <property type="protein sequence ID" value="KAK5087730.1"/>
    <property type="molecule type" value="Genomic_DNA"/>
</dbReference>
<keyword evidence="3" id="KW-0378">Hydrolase</keyword>
<feature type="domain" description="5'-Nucleotidase C-terminal" evidence="6">
    <location>
        <begin position="324"/>
        <end position="477"/>
    </location>
</feature>
<comment type="similarity">
    <text evidence="1 3">Belongs to the 5'-nucleotidase family.</text>
</comment>
<evidence type="ECO:0000313" key="8">
    <source>
        <dbReference type="Proteomes" id="UP001345013"/>
    </source>
</evidence>
<gene>
    <name evidence="7" type="ORF">LTR24_006440</name>
</gene>
<feature type="region of interest" description="Disordered" evidence="4">
    <location>
        <begin position="1"/>
        <end position="26"/>
    </location>
</feature>
<reference evidence="7 8" key="1">
    <citation type="submission" date="2023-08" db="EMBL/GenBank/DDBJ databases">
        <title>Black Yeasts Isolated from many extreme environments.</title>
        <authorList>
            <person name="Coleine C."/>
            <person name="Stajich J.E."/>
            <person name="Selbmann L."/>
        </authorList>
    </citation>
    <scope>NUCLEOTIDE SEQUENCE [LARGE SCALE GENOMIC DNA]</scope>
    <source>
        <strain evidence="7 8">CCFEE 5885</strain>
    </source>
</reference>
<comment type="caution">
    <text evidence="7">The sequence shown here is derived from an EMBL/GenBank/DDBJ whole genome shotgun (WGS) entry which is preliminary data.</text>
</comment>
<dbReference type="Pfam" id="PF00149">
    <property type="entry name" value="Metallophos"/>
    <property type="match status" value="1"/>
</dbReference>
<dbReference type="PRINTS" id="PR01607">
    <property type="entry name" value="APYRASEFAMLY"/>
</dbReference>
<sequence length="614" mass="68674">MVSSSAEKEAQDHADTEPERVLYDDGGTDRPALRIIHFNDVYHPQASEEEPLGGAARFKSLCDYYRRDARYKEGPTPLTLFSGDAFNPSKESTVTKGSHMVPVLNELGIDAACAGNHEFDWGAAHFAYLAKDCNFPWLLANIFDPELGSEYPMGRCERYRILETSNGLKVGVIGLVEKEWTEKIHSSLPADLEYFEMLDTVKELAPKLRHEGADIIIALTHARQARDHAFCESLPDGLVDLVLGGHDHWVEHTKFENGTHLVRSGYDFKNLTYTEAYREQDADRWGFKIVRRNITSQIQEDKGMKKLGDEIISDVYRKLEQHIGWTSVPLEARAYQCGTAESNYGNFLADLMCFNSKADCALINGGTFHGDKIYPPGDLLCKDIVNCFPFEDPIVVMKVTGQAIKEALENGVSEYPEQSYKFPQVSHITFSFDANAPPMQRVREVMMKGEALDLEKEYTIATRAHLAAGKAGYESLKGQADGGTAEAIIDDENGILVSALIRQYFTSVRMVAAFKHFTGEGKGHMRSVVDGVDRHFARHSNEEERQDMIRRKVVRKWRRVMGNDVDLERAMLDGEGEFFPGWSKGIAPKVEGRIKVLGAQSNGAQASDGQTDGK</sequence>
<feature type="domain" description="Calcineurin-like phosphoesterase" evidence="5">
    <location>
        <begin position="33"/>
        <end position="248"/>
    </location>
</feature>
<dbReference type="InterPro" id="IPR029052">
    <property type="entry name" value="Metallo-depent_PP-like"/>
</dbReference>
<dbReference type="SUPFAM" id="SSF55816">
    <property type="entry name" value="5'-nucleotidase (syn. UDP-sugar hydrolase), C-terminal domain"/>
    <property type="match status" value="1"/>
</dbReference>
<evidence type="ECO:0000259" key="5">
    <source>
        <dbReference type="Pfam" id="PF00149"/>
    </source>
</evidence>
<dbReference type="Gene3D" id="3.90.780.10">
    <property type="entry name" value="5'-Nucleotidase, C-terminal domain"/>
    <property type="match status" value="1"/>
</dbReference>
<dbReference type="InterPro" id="IPR004843">
    <property type="entry name" value="Calcineurin-like_PHP"/>
</dbReference>
<dbReference type="InterPro" id="IPR008334">
    <property type="entry name" value="5'-Nucleotdase_C"/>
</dbReference>
<evidence type="ECO:0000256" key="3">
    <source>
        <dbReference type="RuleBase" id="RU362119"/>
    </source>
</evidence>
<protein>
    <recommendedName>
        <fullName evidence="9">5'-nucleotidase</fullName>
    </recommendedName>
</protein>
<dbReference type="PANTHER" id="PTHR11575">
    <property type="entry name" value="5'-NUCLEOTIDASE-RELATED"/>
    <property type="match status" value="1"/>
</dbReference>
<organism evidence="7 8">
    <name type="scientific">Lithohypha guttulata</name>
    <dbReference type="NCBI Taxonomy" id="1690604"/>
    <lineage>
        <taxon>Eukaryota</taxon>
        <taxon>Fungi</taxon>
        <taxon>Dikarya</taxon>
        <taxon>Ascomycota</taxon>
        <taxon>Pezizomycotina</taxon>
        <taxon>Eurotiomycetes</taxon>
        <taxon>Chaetothyriomycetidae</taxon>
        <taxon>Chaetothyriales</taxon>
        <taxon>Trichomeriaceae</taxon>
        <taxon>Lithohypha</taxon>
    </lineage>
</organism>
<accession>A0ABR0K628</accession>
<keyword evidence="3" id="KW-0547">Nucleotide-binding</keyword>
<dbReference type="Proteomes" id="UP001345013">
    <property type="component" value="Unassembled WGS sequence"/>
</dbReference>
<evidence type="ECO:0000259" key="6">
    <source>
        <dbReference type="Pfam" id="PF02872"/>
    </source>
</evidence>
<dbReference type="SUPFAM" id="SSF56300">
    <property type="entry name" value="Metallo-dependent phosphatases"/>
    <property type="match status" value="1"/>
</dbReference>
<evidence type="ECO:0000313" key="7">
    <source>
        <dbReference type="EMBL" id="KAK5087730.1"/>
    </source>
</evidence>
<evidence type="ECO:0000256" key="2">
    <source>
        <dbReference type="ARBA" id="ARBA00022729"/>
    </source>
</evidence>
<dbReference type="PANTHER" id="PTHR11575:SF48">
    <property type="entry name" value="5'-NUCLEOTIDASE"/>
    <property type="match status" value="1"/>
</dbReference>
<keyword evidence="8" id="KW-1185">Reference proteome</keyword>
<evidence type="ECO:0008006" key="9">
    <source>
        <dbReference type="Google" id="ProtNLM"/>
    </source>
</evidence>